<evidence type="ECO:0000256" key="3">
    <source>
        <dbReference type="ARBA" id="ARBA00022692"/>
    </source>
</evidence>
<reference evidence="7 8" key="1">
    <citation type="submission" date="2020-08" db="EMBL/GenBank/DDBJ databases">
        <title>Sequencing the genomes of 1000 actinobacteria strains.</title>
        <authorList>
            <person name="Klenk H.-P."/>
        </authorList>
    </citation>
    <scope>NUCLEOTIDE SEQUENCE [LARGE SCALE GENOMIC DNA]</scope>
    <source>
        <strain evidence="7 8">DSM 105784</strain>
    </source>
</reference>
<feature type="transmembrane region" description="Helical" evidence="6">
    <location>
        <begin position="167"/>
        <end position="186"/>
    </location>
</feature>
<feature type="transmembrane region" description="Helical" evidence="6">
    <location>
        <begin position="74"/>
        <end position="100"/>
    </location>
</feature>
<proteinExistence type="predicted"/>
<dbReference type="RefSeq" id="WP_184239934.1">
    <property type="nucleotide sequence ID" value="NZ_JACHMJ010000001.1"/>
</dbReference>
<evidence type="ECO:0000256" key="4">
    <source>
        <dbReference type="ARBA" id="ARBA00022989"/>
    </source>
</evidence>
<feature type="transmembrane region" description="Helical" evidence="6">
    <location>
        <begin position="334"/>
        <end position="357"/>
    </location>
</feature>
<evidence type="ECO:0000256" key="1">
    <source>
        <dbReference type="ARBA" id="ARBA00004651"/>
    </source>
</evidence>
<feature type="transmembrane region" description="Helical" evidence="6">
    <location>
        <begin position="140"/>
        <end position="161"/>
    </location>
</feature>
<name>A0A841AU06_9MICO</name>
<evidence type="ECO:0000256" key="6">
    <source>
        <dbReference type="SAM" id="Phobius"/>
    </source>
</evidence>
<organism evidence="7 8">
    <name type="scientific">Conyzicola lurida</name>
    <dbReference type="NCBI Taxonomy" id="1172621"/>
    <lineage>
        <taxon>Bacteria</taxon>
        <taxon>Bacillati</taxon>
        <taxon>Actinomycetota</taxon>
        <taxon>Actinomycetes</taxon>
        <taxon>Micrococcales</taxon>
        <taxon>Microbacteriaceae</taxon>
        <taxon>Conyzicola</taxon>
    </lineage>
</organism>
<protein>
    <submittedName>
        <fullName evidence="7">O-antigen/teichoic acid export membrane protein</fullName>
    </submittedName>
</protein>
<keyword evidence="8" id="KW-1185">Reference proteome</keyword>
<keyword evidence="4 6" id="KW-1133">Transmembrane helix</keyword>
<evidence type="ECO:0000256" key="2">
    <source>
        <dbReference type="ARBA" id="ARBA00022475"/>
    </source>
</evidence>
<dbReference type="Proteomes" id="UP000536685">
    <property type="component" value="Unassembled WGS sequence"/>
</dbReference>
<feature type="transmembrane region" description="Helical" evidence="6">
    <location>
        <begin position="271"/>
        <end position="293"/>
    </location>
</feature>
<dbReference type="EMBL" id="JACHMJ010000001">
    <property type="protein sequence ID" value="MBB5845113.1"/>
    <property type="molecule type" value="Genomic_DNA"/>
</dbReference>
<sequence>MRYARLLAPTAGTGLLRIAQLASLLAITRLTEGDLQSFLVTGFGVLASFSVISDSGAANYLLSLNRERQNRATYAMVLGLQACIAAVVLVAVFVFLILISPDGLNTGHFAILIALALSQTLDGVGRAAKAPLLVNRRDDLFAAPDIATGVAKLAVVGIALLASNLDVLMFMPLVSAAALAVVVVLVRRGLGTEAKPEPKLFRKVLEIGLTGSLSALYSQSPMFLAAALLPLNVAAELAVIFRVVQALELVPATLSVQMIPRIKADKSPLRLWLMFLSAGLAIALVVIFCWPIVSTLLDIALRPEFYIPVTIAFAFKCGNYAIVAYLLGSGRVRARLIVTVATGVIALLLVTGCALAWGGFGLAIATAAIELVFLGVAILVLGRTRRTPERLVS</sequence>
<dbReference type="AlphaFoldDB" id="A0A841AU06"/>
<feature type="transmembrane region" description="Helical" evidence="6">
    <location>
        <begin position="305"/>
        <end position="327"/>
    </location>
</feature>
<dbReference type="InterPro" id="IPR050833">
    <property type="entry name" value="Poly_Biosynth_Transport"/>
</dbReference>
<dbReference type="PANTHER" id="PTHR30250:SF11">
    <property type="entry name" value="O-ANTIGEN TRANSPORTER-RELATED"/>
    <property type="match status" value="1"/>
</dbReference>
<dbReference type="GO" id="GO:0005886">
    <property type="term" value="C:plasma membrane"/>
    <property type="evidence" value="ECO:0007669"/>
    <property type="project" value="UniProtKB-SubCell"/>
</dbReference>
<dbReference type="PANTHER" id="PTHR30250">
    <property type="entry name" value="PST FAMILY PREDICTED COLANIC ACID TRANSPORTER"/>
    <property type="match status" value="1"/>
</dbReference>
<feature type="transmembrane region" description="Helical" evidence="6">
    <location>
        <begin position="37"/>
        <end position="62"/>
    </location>
</feature>
<keyword evidence="2" id="KW-1003">Cell membrane</keyword>
<feature type="transmembrane region" description="Helical" evidence="6">
    <location>
        <begin position="106"/>
        <end position="128"/>
    </location>
</feature>
<keyword evidence="5 6" id="KW-0472">Membrane</keyword>
<keyword evidence="3 6" id="KW-0812">Transmembrane</keyword>
<evidence type="ECO:0000313" key="8">
    <source>
        <dbReference type="Proteomes" id="UP000536685"/>
    </source>
</evidence>
<comment type="caution">
    <text evidence="7">The sequence shown here is derived from an EMBL/GenBank/DDBJ whole genome shotgun (WGS) entry which is preliminary data.</text>
</comment>
<accession>A0A841AU06</accession>
<gene>
    <name evidence="7" type="ORF">HD599_003436</name>
</gene>
<evidence type="ECO:0000256" key="5">
    <source>
        <dbReference type="ARBA" id="ARBA00023136"/>
    </source>
</evidence>
<evidence type="ECO:0000313" key="7">
    <source>
        <dbReference type="EMBL" id="MBB5845113.1"/>
    </source>
</evidence>
<feature type="transmembrane region" description="Helical" evidence="6">
    <location>
        <begin position="363"/>
        <end position="381"/>
    </location>
</feature>
<comment type="subcellular location">
    <subcellularLocation>
        <location evidence="1">Cell membrane</location>
        <topology evidence="1">Multi-pass membrane protein</topology>
    </subcellularLocation>
</comment>